<name>G8TV70_SULAD</name>
<dbReference type="PATRIC" id="fig|679936.5.peg.1269"/>
<dbReference type="AlphaFoldDB" id="G8TV70"/>
<protein>
    <submittedName>
        <fullName evidence="1">Uncharacterized protein</fullName>
    </submittedName>
</protein>
<dbReference type="HOGENOM" id="CLU_202656_0_0_9"/>
<sequence>MSTTEFPIHARAIITVLGMAVELVLAERPGTPQPFVTWIRNPHTGDYVWGHYFRTLEEARKDFAERLASYA</sequence>
<dbReference type="Proteomes" id="UP000005439">
    <property type="component" value="Chromosome"/>
</dbReference>
<evidence type="ECO:0000313" key="2">
    <source>
        <dbReference type="Proteomes" id="UP000005439"/>
    </source>
</evidence>
<gene>
    <name evidence="1" type="ordered locus">Sulac_1210</name>
</gene>
<proteinExistence type="predicted"/>
<reference evidence="1 2" key="2">
    <citation type="journal article" date="2012" name="Stand. Genomic Sci.">
        <title>Complete genome sequence of the moderately thermophilic mineral-sulfide-oxidizing firmicute Sulfobacillus acidophilus type strain (NAL(T)).</title>
        <authorList>
            <person name="Anderson I."/>
            <person name="Chertkov O."/>
            <person name="Chen A."/>
            <person name="Saunders E."/>
            <person name="Lapidus A."/>
            <person name="Nolan M."/>
            <person name="Lucas S."/>
            <person name="Hammon N."/>
            <person name="Deshpande S."/>
            <person name="Cheng J.F."/>
            <person name="Han C."/>
            <person name="Tapia R."/>
            <person name="Goodwin L.A."/>
            <person name="Pitluck S."/>
            <person name="Liolios K."/>
            <person name="Pagani I."/>
            <person name="Ivanova N."/>
            <person name="Mikhailova N."/>
            <person name="Pati A."/>
            <person name="Palaniappan K."/>
            <person name="Land M."/>
            <person name="Pan C."/>
            <person name="Rohde M."/>
            <person name="Pukall R."/>
            <person name="Goker M."/>
            <person name="Detter J.C."/>
            <person name="Woyke T."/>
            <person name="Bristow J."/>
            <person name="Eisen J.A."/>
            <person name="Markowitz V."/>
            <person name="Hugenholtz P."/>
            <person name="Kyrpides N.C."/>
            <person name="Klenk H.P."/>
            <person name="Mavromatis K."/>
        </authorList>
    </citation>
    <scope>NUCLEOTIDE SEQUENCE [LARGE SCALE GENOMIC DNA]</scope>
    <source>
        <strain evidence="2">ATCC 700253 / DSM 10332 / NAL</strain>
    </source>
</reference>
<organism evidence="1 2">
    <name type="scientific">Sulfobacillus acidophilus (strain ATCC 700253 / DSM 10332 / NAL)</name>
    <dbReference type="NCBI Taxonomy" id="679936"/>
    <lineage>
        <taxon>Bacteria</taxon>
        <taxon>Bacillati</taxon>
        <taxon>Bacillota</taxon>
        <taxon>Clostridia</taxon>
        <taxon>Eubacteriales</taxon>
        <taxon>Clostridiales Family XVII. Incertae Sedis</taxon>
        <taxon>Sulfobacillus</taxon>
    </lineage>
</organism>
<accession>G8TV70</accession>
<dbReference type="STRING" id="679936.Sulac_1210"/>
<dbReference type="EMBL" id="CP003179">
    <property type="protein sequence ID" value="AEW04710.1"/>
    <property type="molecule type" value="Genomic_DNA"/>
</dbReference>
<dbReference type="KEGG" id="sap:Sulac_1210"/>
<keyword evidence="2" id="KW-1185">Reference proteome</keyword>
<evidence type="ECO:0000313" key="1">
    <source>
        <dbReference type="EMBL" id="AEW04710.1"/>
    </source>
</evidence>
<reference evidence="2" key="1">
    <citation type="submission" date="2011-12" db="EMBL/GenBank/DDBJ databases">
        <title>The complete genome of chromosome of Sulfobacillus acidophilus DSM 10332.</title>
        <authorList>
            <person name="Lucas S."/>
            <person name="Han J."/>
            <person name="Lapidus A."/>
            <person name="Bruce D."/>
            <person name="Goodwin L."/>
            <person name="Pitluck S."/>
            <person name="Peters L."/>
            <person name="Kyrpides N."/>
            <person name="Mavromatis K."/>
            <person name="Ivanova N."/>
            <person name="Mikhailova N."/>
            <person name="Chertkov O."/>
            <person name="Saunders E."/>
            <person name="Detter J.C."/>
            <person name="Tapia R."/>
            <person name="Han C."/>
            <person name="Land M."/>
            <person name="Hauser L."/>
            <person name="Markowitz V."/>
            <person name="Cheng J.-F."/>
            <person name="Hugenholtz P."/>
            <person name="Woyke T."/>
            <person name="Wu D."/>
            <person name="Pukall R."/>
            <person name="Gehrich-Schroeter G."/>
            <person name="Schneider S."/>
            <person name="Klenk H.-P."/>
            <person name="Eisen J.A."/>
        </authorList>
    </citation>
    <scope>NUCLEOTIDE SEQUENCE [LARGE SCALE GENOMIC DNA]</scope>
    <source>
        <strain evidence="2">ATCC 700253 / DSM 10332 / NAL</strain>
    </source>
</reference>